<comment type="caution">
    <text evidence="7">The sequence shown here is derived from an EMBL/GenBank/DDBJ whole genome shotgun (WGS) entry which is preliminary data.</text>
</comment>
<dbReference type="Gene3D" id="1.20.1070.10">
    <property type="entry name" value="Rhodopsin 7-helix transmembrane proteins"/>
    <property type="match status" value="1"/>
</dbReference>
<dbReference type="SUPFAM" id="SSF81321">
    <property type="entry name" value="Family A G protein-coupled receptor-like"/>
    <property type="match status" value="1"/>
</dbReference>
<keyword evidence="4 5" id="KW-0472">Membrane</keyword>
<evidence type="ECO:0000259" key="6">
    <source>
        <dbReference type="PROSITE" id="PS50262"/>
    </source>
</evidence>
<comment type="subcellular location">
    <subcellularLocation>
        <location evidence="1">Membrane</location>
    </subcellularLocation>
</comment>
<dbReference type="Proteomes" id="UP000275408">
    <property type="component" value="Unassembled WGS sequence"/>
</dbReference>
<evidence type="ECO:0000256" key="3">
    <source>
        <dbReference type="ARBA" id="ARBA00022989"/>
    </source>
</evidence>
<evidence type="ECO:0000256" key="4">
    <source>
        <dbReference type="ARBA" id="ARBA00023136"/>
    </source>
</evidence>
<dbReference type="EMBL" id="RCHS01001527">
    <property type="protein sequence ID" value="RMX53068.1"/>
    <property type="molecule type" value="Genomic_DNA"/>
</dbReference>
<keyword evidence="3 5" id="KW-1133">Transmembrane helix</keyword>
<evidence type="ECO:0000313" key="8">
    <source>
        <dbReference type="Proteomes" id="UP000275408"/>
    </source>
</evidence>
<sequence length="191" mass="21161">MIHLDEHLSSATSIVLSPWFSSPGLAAVAENAVVNRSSLSFPLLGNRDNEEMLWTDNYSLVPIFITAGEQYSIVKKDTGNSNDNRLRAGKNFKAIKTVGLVLSICFVTWMPYLILTIVSCYNLITQCRRGDSKRPIPVARTWVRATALTSSAFNPSIYTSERASFNKLFAGLFTGYPVSNRSKARVTSTRT</sequence>
<organism evidence="7 8">
    <name type="scientific">Pocillopora damicornis</name>
    <name type="common">Cauliflower coral</name>
    <name type="synonym">Millepora damicornis</name>
    <dbReference type="NCBI Taxonomy" id="46731"/>
    <lineage>
        <taxon>Eukaryota</taxon>
        <taxon>Metazoa</taxon>
        <taxon>Cnidaria</taxon>
        <taxon>Anthozoa</taxon>
        <taxon>Hexacorallia</taxon>
        <taxon>Scleractinia</taxon>
        <taxon>Astrocoeniina</taxon>
        <taxon>Pocilloporidae</taxon>
        <taxon>Pocillopora</taxon>
    </lineage>
</organism>
<dbReference type="Pfam" id="PF00001">
    <property type="entry name" value="7tm_1"/>
    <property type="match status" value="1"/>
</dbReference>
<evidence type="ECO:0000313" key="7">
    <source>
        <dbReference type="EMBL" id="RMX53068.1"/>
    </source>
</evidence>
<name>A0A3M6UI81_POCDA</name>
<dbReference type="GO" id="GO:0016020">
    <property type="term" value="C:membrane"/>
    <property type="evidence" value="ECO:0007669"/>
    <property type="project" value="UniProtKB-SubCell"/>
</dbReference>
<gene>
    <name evidence="7" type="ORF">pdam_00014577</name>
</gene>
<dbReference type="CDD" id="cd00637">
    <property type="entry name" value="7tm_classA_rhodopsin-like"/>
    <property type="match status" value="1"/>
</dbReference>
<dbReference type="GO" id="GO:0004930">
    <property type="term" value="F:G protein-coupled receptor activity"/>
    <property type="evidence" value="ECO:0007669"/>
    <property type="project" value="InterPro"/>
</dbReference>
<dbReference type="PROSITE" id="PS50262">
    <property type="entry name" value="G_PROTEIN_RECEP_F1_2"/>
    <property type="match status" value="1"/>
</dbReference>
<accession>A0A3M6UI81</accession>
<dbReference type="InterPro" id="IPR017452">
    <property type="entry name" value="GPCR_Rhodpsn_7TM"/>
</dbReference>
<proteinExistence type="predicted"/>
<keyword evidence="2 5" id="KW-0812">Transmembrane</keyword>
<evidence type="ECO:0000256" key="5">
    <source>
        <dbReference type="SAM" id="Phobius"/>
    </source>
</evidence>
<feature type="domain" description="G-protein coupled receptors family 1 profile" evidence="6">
    <location>
        <begin position="60"/>
        <end position="158"/>
    </location>
</feature>
<dbReference type="AlphaFoldDB" id="A0A3M6UI81"/>
<feature type="transmembrane region" description="Helical" evidence="5">
    <location>
        <begin position="100"/>
        <end position="124"/>
    </location>
</feature>
<dbReference type="InterPro" id="IPR000276">
    <property type="entry name" value="GPCR_Rhodpsn"/>
</dbReference>
<evidence type="ECO:0000256" key="2">
    <source>
        <dbReference type="ARBA" id="ARBA00022692"/>
    </source>
</evidence>
<evidence type="ECO:0000256" key="1">
    <source>
        <dbReference type="ARBA" id="ARBA00004370"/>
    </source>
</evidence>
<reference evidence="7 8" key="1">
    <citation type="journal article" date="2018" name="Sci. Rep.">
        <title>Comparative analysis of the Pocillopora damicornis genome highlights role of immune system in coral evolution.</title>
        <authorList>
            <person name="Cunning R."/>
            <person name="Bay R.A."/>
            <person name="Gillette P."/>
            <person name="Baker A.C."/>
            <person name="Traylor-Knowles N."/>
        </authorList>
    </citation>
    <scope>NUCLEOTIDE SEQUENCE [LARGE SCALE GENOMIC DNA]</scope>
    <source>
        <strain evidence="7">RSMAS</strain>
        <tissue evidence="7">Whole animal</tissue>
    </source>
</reference>
<keyword evidence="8" id="KW-1185">Reference proteome</keyword>
<protein>
    <recommendedName>
        <fullName evidence="6">G-protein coupled receptors family 1 profile domain-containing protein</fullName>
    </recommendedName>
</protein>